<protein>
    <submittedName>
        <fullName evidence="2">Class I SAM-dependent methyltransferase</fullName>
    </submittedName>
</protein>
<dbReference type="InterPro" id="IPR041698">
    <property type="entry name" value="Methyltransf_25"/>
</dbReference>
<proteinExistence type="predicted"/>
<dbReference type="InterPro" id="IPR029063">
    <property type="entry name" value="SAM-dependent_MTases_sf"/>
</dbReference>
<dbReference type="GO" id="GO:0008168">
    <property type="term" value="F:methyltransferase activity"/>
    <property type="evidence" value="ECO:0007669"/>
    <property type="project" value="UniProtKB-KW"/>
</dbReference>
<feature type="domain" description="Methyltransferase" evidence="1">
    <location>
        <begin position="46"/>
        <end position="134"/>
    </location>
</feature>
<dbReference type="Gene3D" id="3.40.50.150">
    <property type="entry name" value="Vaccinia Virus protein VP39"/>
    <property type="match status" value="1"/>
</dbReference>
<sequence>MIENTMRDYYAQRANTLEQIYQHPERQQDLLDMQQRIADLLKNHKVIEAACGTGYWTEKYAPSAESVYATDVNQVMLDIAQTKSYPSDKVHFGIADVFDLPEAKAGEYTACFAGFLWSHIKREQQTDLLAKLSRGAGKGSLLVLIDNIYVEGSSTPIARTDAEGNTYQLRTQEDGSRVEIVKNFPTDSALRKKFAPAVRDIRIYRNEHYWLLSCILK</sequence>
<keyword evidence="3" id="KW-1185">Reference proteome</keyword>
<evidence type="ECO:0000313" key="2">
    <source>
        <dbReference type="EMBL" id="MBC3811440.1"/>
    </source>
</evidence>
<dbReference type="RefSeq" id="WP_190478696.1">
    <property type="nucleotide sequence ID" value="NZ_JACOFT010000002.1"/>
</dbReference>
<dbReference type="EMBL" id="JACOFT010000002">
    <property type="protein sequence ID" value="MBC3811440.1"/>
    <property type="molecule type" value="Genomic_DNA"/>
</dbReference>
<dbReference type="GO" id="GO:0032259">
    <property type="term" value="P:methylation"/>
    <property type="evidence" value="ECO:0007669"/>
    <property type="project" value="UniProtKB-KW"/>
</dbReference>
<dbReference type="Proteomes" id="UP000637632">
    <property type="component" value="Unassembled WGS sequence"/>
</dbReference>
<evidence type="ECO:0000259" key="1">
    <source>
        <dbReference type="Pfam" id="PF13649"/>
    </source>
</evidence>
<keyword evidence="2" id="KW-0489">Methyltransferase</keyword>
<organism evidence="2 3">
    <name type="scientific">Undibacterium aquatile</name>
    <dbReference type="NCBI Taxonomy" id="1537398"/>
    <lineage>
        <taxon>Bacteria</taxon>
        <taxon>Pseudomonadati</taxon>
        <taxon>Pseudomonadota</taxon>
        <taxon>Betaproteobacteria</taxon>
        <taxon>Burkholderiales</taxon>
        <taxon>Oxalobacteraceae</taxon>
        <taxon>Undibacterium</taxon>
    </lineage>
</organism>
<dbReference type="CDD" id="cd02440">
    <property type="entry name" value="AdoMet_MTases"/>
    <property type="match status" value="1"/>
</dbReference>
<comment type="caution">
    <text evidence="2">The sequence shown here is derived from an EMBL/GenBank/DDBJ whole genome shotgun (WGS) entry which is preliminary data.</text>
</comment>
<evidence type="ECO:0000313" key="3">
    <source>
        <dbReference type="Proteomes" id="UP000637632"/>
    </source>
</evidence>
<dbReference type="SUPFAM" id="SSF53335">
    <property type="entry name" value="S-adenosyl-L-methionine-dependent methyltransferases"/>
    <property type="match status" value="1"/>
</dbReference>
<dbReference type="Pfam" id="PF13649">
    <property type="entry name" value="Methyltransf_25"/>
    <property type="match status" value="1"/>
</dbReference>
<accession>A0ABR6XF90</accession>
<name>A0ABR6XF90_9BURK</name>
<gene>
    <name evidence="2" type="ORF">H8K26_08325</name>
</gene>
<keyword evidence="2" id="KW-0808">Transferase</keyword>
<reference evidence="2 3" key="1">
    <citation type="submission" date="2020-08" db="EMBL/GenBank/DDBJ databases">
        <title>Novel species isolated from subtropical streams in China.</title>
        <authorList>
            <person name="Lu H."/>
        </authorList>
    </citation>
    <scope>NUCLEOTIDE SEQUENCE [LARGE SCALE GENOMIC DNA]</scope>
    <source>
        <strain evidence="2 3">CCTCC AB 2015119</strain>
    </source>
</reference>